<proteinExistence type="predicted"/>
<accession>A0A6J7EZC8</accession>
<protein>
    <submittedName>
        <fullName evidence="1">Unannotated protein</fullName>
    </submittedName>
</protein>
<gene>
    <name evidence="1" type="ORF">UFOPK3376_02343</name>
</gene>
<evidence type="ECO:0000313" key="1">
    <source>
        <dbReference type="EMBL" id="CAB4886614.1"/>
    </source>
</evidence>
<sequence>MKAPNENVGMPAISPSGLAAGFLLTTGFPVLSNIGETNDEPTALGPLA</sequence>
<reference evidence="1" key="1">
    <citation type="submission" date="2020-05" db="EMBL/GenBank/DDBJ databases">
        <authorList>
            <person name="Chiriac C."/>
            <person name="Salcher M."/>
            <person name="Ghai R."/>
            <person name="Kavagutti S V."/>
        </authorList>
    </citation>
    <scope>NUCLEOTIDE SEQUENCE</scope>
</reference>
<organism evidence="1">
    <name type="scientific">freshwater metagenome</name>
    <dbReference type="NCBI Taxonomy" id="449393"/>
    <lineage>
        <taxon>unclassified sequences</taxon>
        <taxon>metagenomes</taxon>
        <taxon>ecological metagenomes</taxon>
    </lineage>
</organism>
<name>A0A6J7EZC8_9ZZZZ</name>
<dbReference type="AlphaFoldDB" id="A0A6J7EZC8"/>
<dbReference type="EMBL" id="CAFBLP010000071">
    <property type="protein sequence ID" value="CAB4886614.1"/>
    <property type="molecule type" value="Genomic_DNA"/>
</dbReference>